<dbReference type="PRINTS" id="PR00039">
    <property type="entry name" value="HTHLYSR"/>
</dbReference>
<sequence>MNVTLRQLRAFLAVARFGSFTVAAEHLYTTQSALSGSIKELENALGVQLFDRNTRRVKLTEVGRELYPLVEKILADLDAVLHEVATLKALKRGIVRIAAPQLMAATLLPEVLASFTREFPHVAIRLIDCGVESVPSCVLSGEADLGVGPERDVPGEIEAELLFVQPFHAVFPPGHPLAAQEVVPWRRLAEFPLITLQGQFTEKLSRDLHEVVRDLDLHPDTTVAFMSTALAMVSIGLGVTICVSYAEPMVRRYGMEMRRLTEPDVHRRFFVFTRHGRALSPAAEAFRTHLRHFVGNGTGPGA</sequence>
<dbReference type="CDD" id="cd08440">
    <property type="entry name" value="PBP2_LTTR_like_4"/>
    <property type="match status" value="1"/>
</dbReference>
<dbReference type="Pfam" id="PF03466">
    <property type="entry name" value="LysR_substrate"/>
    <property type="match status" value="1"/>
</dbReference>
<dbReference type="InterPro" id="IPR050950">
    <property type="entry name" value="HTH-type_LysR_regulators"/>
</dbReference>
<evidence type="ECO:0000256" key="4">
    <source>
        <dbReference type="ARBA" id="ARBA00023163"/>
    </source>
</evidence>
<accession>A0A0K6ITV1</accession>
<dbReference type="EMBL" id="CYHH01000003">
    <property type="protein sequence ID" value="CUB06530.1"/>
    <property type="molecule type" value="Genomic_DNA"/>
</dbReference>
<dbReference type="InterPro" id="IPR000847">
    <property type="entry name" value="LysR_HTH_N"/>
</dbReference>
<dbReference type="InterPro" id="IPR036388">
    <property type="entry name" value="WH-like_DNA-bd_sf"/>
</dbReference>
<dbReference type="RefSeq" id="WP_055423149.1">
    <property type="nucleotide sequence ID" value="NZ_CYHH01000003.1"/>
</dbReference>
<protein>
    <submittedName>
        <fullName evidence="7">DNA-binding transcriptional regulator, LysR family</fullName>
    </submittedName>
</protein>
<dbReference type="FunFam" id="1.10.10.10:FF:000001">
    <property type="entry name" value="LysR family transcriptional regulator"/>
    <property type="match status" value="1"/>
</dbReference>
<dbReference type="GO" id="GO:0003700">
    <property type="term" value="F:DNA-binding transcription factor activity"/>
    <property type="evidence" value="ECO:0007669"/>
    <property type="project" value="InterPro"/>
</dbReference>
<keyword evidence="5" id="KW-1133">Transmembrane helix</keyword>
<dbReference type="InterPro" id="IPR005119">
    <property type="entry name" value="LysR_subst-bd"/>
</dbReference>
<keyword evidence="4" id="KW-0804">Transcription</keyword>
<dbReference type="OrthoDB" id="5297230at2"/>
<feature type="domain" description="HTH lysR-type" evidence="6">
    <location>
        <begin position="3"/>
        <end position="60"/>
    </location>
</feature>
<evidence type="ECO:0000313" key="8">
    <source>
        <dbReference type="Proteomes" id="UP000182108"/>
    </source>
</evidence>
<dbReference type="Proteomes" id="UP000182108">
    <property type="component" value="Unassembled WGS sequence"/>
</dbReference>
<comment type="similarity">
    <text evidence="1">Belongs to the LysR transcriptional regulatory family.</text>
</comment>
<name>A0A0K6ITV1_9PROT</name>
<evidence type="ECO:0000259" key="6">
    <source>
        <dbReference type="PROSITE" id="PS50931"/>
    </source>
</evidence>
<dbReference type="Gene3D" id="3.40.190.290">
    <property type="match status" value="1"/>
</dbReference>
<dbReference type="AlphaFoldDB" id="A0A0K6ITV1"/>
<reference evidence="8" key="1">
    <citation type="submission" date="2015-08" db="EMBL/GenBank/DDBJ databases">
        <authorList>
            <person name="Babu N.S."/>
            <person name="Beckwith C.J."/>
            <person name="Beseler K.G."/>
            <person name="Brison A."/>
            <person name="Carone J.V."/>
            <person name="Caskin T.P."/>
            <person name="Diamond M."/>
            <person name="Durham M.E."/>
            <person name="Foxe J.M."/>
            <person name="Go M."/>
            <person name="Henderson B.A."/>
            <person name="Jones I.B."/>
            <person name="McGettigan J.A."/>
            <person name="Micheletti S.J."/>
            <person name="Nasrallah M.E."/>
            <person name="Ortiz D."/>
            <person name="Piller C.R."/>
            <person name="Privatt S.R."/>
            <person name="Schneider S.L."/>
            <person name="Sharp S."/>
            <person name="Smith T.C."/>
            <person name="Stanton J.D."/>
            <person name="Ullery H.E."/>
            <person name="Wilson R.J."/>
            <person name="Serrano M.G."/>
            <person name="Buck G."/>
            <person name="Lee V."/>
            <person name="Wang Y."/>
            <person name="Carvalho R."/>
            <person name="Voegtly L."/>
            <person name="Shi R."/>
            <person name="Duckworth R."/>
            <person name="Johnson A."/>
            <person name="Loviza R."/>
            <person name="Walstead R."/>
            <person name="Shah Z."/>
            <person name="Kiflezghi M."/>
            <person name="Wade K."/>
            <person name="Ball S.L."/>
            <person name="Bradley K.W."/>
            <person name="Asai D.J."/>
            <person name="Bowman C.A."/>
            <person name="Russell D.A."/>
            <person name="Pope W.H."/>
            <person name="Jacobs-Sera D."/>
            <person name="Hendrix R.W."/>
            <person name="Hatfull G.F."/>
        </authorList>
    </citation>
    <scope>NUCLEOTIDE SEQUENCE [LARGE SCALE GENOMIC DNA]</scope>
    <source>
        <strain evidence="8">JCM 19170</strain>
    </source>
</reference>
<dbReference type="SUPFAM" id="SSF46785">
    <property type="entry name" value="Winged helix' DNA-binding domain"/>
    <property type="match status" value="1"/>
</dbReference>
<dbReference type="PANTHER" id="PTHR30419:SF30">
    <property type="entry name" value="LYSR FAMILY TRANSCRIPTIONAL REGULATOR"/>
    <property type="match status" value="1"/>
</dbReference>
<dbReference type="SUPFAM" id="SSF53850">
    <property type="entry name" value="Periplasmic binding protein-like II"/>
    <property type="match status" value="1"/>
</dbReference>
<proteinExistence type="inferred from homology"/>
<dbReference type="GO" id="GO:0003677">
    <property type="term" value="F:DNA binding"/>
    <property type="evidence" value="ECO:0007669"/>
    <property type="project" value="UniProtKB-KW"/>
</dbReference>
<dbReference type="GO" id="GO:0005829">
    <property type="term" value="C:cytosol"/>
    <property type="evidence" value="ECO:0007669"/>
    <property type="project" value="TreeGrafter"/>
</dbReference>
<keyword evidence="2" id="KW-0805">Transcription regulation</keyword>
<organism evidence="7 8">
    <name type="scientific">Tepidiphilus thermophilus</name>
    <dbReference type="NCBI Taxonomy" id="876478"/>
    <lineage>
        <taxon>Bacteria</taxon>
        <taxon>Pseudomonadati</taxon>
        <taxon>Pseudomonadota</taxon>
        <taxon>Hydrogenophilia</taxon>
        <taxon>Hydrogenophilales</taxon>
        <taxon>Hydrogenophilaceae</taxon>
        <taxon>Tepidiphilus</taxon>
    </lineage>
</organism>
<dbReference type="Pfam" id="PF00126">
    <property type="entry name" value="HTH_1"/>
    <property type="match status" value="1"/>
</dbReference>
<feature type="transmembrane region" description="Helical" evidence="5">
    <location>
        <begin position="223"/>
        <end position="246"/>
    </location>
</feature>
<evidence type="ECO:0000256" key="3">
    <source>
        <dbReference type="ARBA" id="ARBA00023125"/>
    </source>
</evidence>
<keyword evidence="3 7" id="KW-0238">DNA-binding</keyword>
<keyword evidence="8" id="KW-1185">Reference proteome</keyword>
<dbReference type="InterPro" id="IPR036390">
    <property type="entry name" value="WH_DNA-bd_sf"/>
</dbReference>
<evidence type="ECO:0000313" key="7">
    <source>
        <dbReference type="EMBL" id="CUB06530.1"/>
    </source>
</evidence>
<dbReference type="Gene3D" id="1.10.10.10">
    <property type="entry name" value="Winged helix-like DNA-binding domain superfamily/Winged helix DNA-binding domain"/>
    <property type="match status" value="1"/>
</dbReference>
<evidence type="ECO:0000256" key="5">
    <source>
        <dbReference type="SAM" id="Phobius"/>
    </source>
</evidence>
<keyword evidence="5" id="KW-0812">Transmembrane</keyword>
<dbReference type="PANTHER" id="PTHR30419">
    <property type="entry name" value="HTH-TYPE TRANSCRIPTIONAL REGULATOR YBHD"/>
    <property type="match status" value="1"/>
</dbReference>
<keyword evidence="5" id="KW-0472">Membrane</keyword>
<evidence type="ECO:0000256" key="2">
    <source>
        <dbReference type="ARBA" id="ARBA00023015"/>
    </source>
</evidence>
<dbReference type="PROSITE" id="PS50931">
    <property type="entry name" value="HTH_LYSR"/>
    <property type="match status" value="1"/>
</dbReference>
<evidence type="ECO:0000256" key="1">
    <source>
        <dbReference type="ARBA" id="ARBA00009437"/>
    </source>
</evidence>
<gene>
    <name evidence="7" type="ORF">Ga0061068_103192</name>
</gene>